<organism evidence="3 4">
    <name type="scientific">Candidatus Reconcilbacillus cellulovorans</name>
    <dbReference type="NCBI Taxonomy" id="1906605"/>
    <lineage>
        <taxon>Bacteria</taxon>
        <taxon>Bacillati</taxon>
        <taxon>Bacillota</taxon>
        <taxon>Bacilli</taxon>
        <taxon>Bacillales</taxon>
        <taxon>Paenibacillaceae</taxon>
        <taxon>Candidatus Reconcilbacillus</taxon>
    </lineage>
</organism>
<evidence type="ECO:0000256" key="2">
    <source>
        <dbReference type="SAM" id="SignalP"/>
    </source>
</evidence>
<dbReference type="Proteomes" id="UP000243688">
    <property type="component" value="Unassembled WGS sequence"/>
</dbReference>
<evidence type="ECO:0000256" key="1">
    <source>
        <dbReference type="SAM" id="Phobius"/>
    </source>
</evidence>
<keyword evidence="2" id="KW-0732">Signal</keyword>
<proteinExistence type="predicted"/>
<reference evidence="3 4" key="1">
    <citation type="submission" date="2016-12" db="EMBL/GenBank/DDBJ databases">
        <title>Candidatus Reconcilibacillus cellulovorans genome.</title>
        <authorList>
            <person name="Kolinko S."/>
            <person name="Wu Y.-W."/>
            <person name="Tachea F."/>
            <person name="Denzel E."/>
            <person name="Hiras J."/>
            <person name="Baecker N."/>
            <person name="Chan L.J."/>
            <person name="Eichorst S.A."/>
            <person name="Frey D."/>
            <person name="Adams P.D."/>
            <person name="Pray T."/>
            <person name="Tanjore D."/>
            <person name="Petzold C.J."/>
            <person name="Gladden J.M."/>
            <person name="Simmons B.A."/>
            <person name="Singer S.W."/>
        </authorList>
    </citation>
    <scope>NUCLEOTIDE SEQUENCE [LARGE SCALE GENOMIC DNA]</scope>
    <source>
        <strain evidence="3">JTherm</strain>
    </source>
</reference>
<keyword evidence="1" id="KW-0812">Transmembrane</keyword>
<gene>
    <name evidence="3" type="ORF">BLM47_14035</name>
</gene>
<evidence type="ECO:0000313" key="4">
    <source>
        <dbReference type="Proteomes" id="UP000243688"/>
    </source>
</evidence>
<feature type="transmembrane region" description="Helical" evidence="1">
    <location>
        <begin position="121"/>
        <end position="154"/>
    </location>
</feature>
<evidence type="ECO:0000313" key="3">
    <source>
        <dbReference type="EMBL" id="PDO09183.1"/>
    </source>
</evidence>
<name>A0A2A6DWR7_9BACL</name>
<dbReference type="EMBL" id="MOXJ01000070">
    <property type="protein sequence ID" value="PDO09183.1"/>
    <property type="molecule type" value="Genomic_DNA"/>
</dbReference>
<feature type="signal peptide" evidence="2">
    <location>
        <begin position="1"/>
        <end position="23"/>
    </location>
</feature>
<accession>A0A2A6DWR7</accession>
<keyword evidence="1" id="KW-0472">Membrane</keyword>
<comment type="caution">
    <text evidence="3">The sequence shown here is derived from an EMBL/GenBank/DDBJ whole genome shotgun (WGS) entry which is preliminary data.</text>
</comment>
<sequence length="275" mass="31065">MKWISLFLSMLLVMTVVPPDAHAAKRTISQDGFTFDIVRDDAAFTEIVTKYEGDEYRGILDRSTGNITIEVTGKDKERHSYEVQVENADGSSFSAVLKDKKDKREYRLGKDKKKVRAQFVIALPIAIGLIDALVMALLAASATIVIAGVTYYVASKVIENVKRSSYDYFMAVIRNNDVYIGPAIDYSTAFTRVYGNGDIWCRTQILCQTIAYNVSYTYNTIIVNKIPNISDKERKTEIEKRAGVIGPEIHGNGSSGYYFHYHPKNFIYRPHCFYA</sequence>
<feature type="chain" id="PRO_5012336931" evidence="2">
    <location>
        <begin position="24"/>
        <end position="275"/>
    </location>
</feature>
<dbReference type="AlphaFoldDB" id="A0A2A6DWR7"/>
<protein>
    <submittedName>
        <fullName evidence="3">Uncharacterized protein</fullName>
    </submittedName>
</protein>
<keyword evidence="1" id="KW-1133">Transmembrane helix</keyword>